<accession>A0A091BEJ6</accession>
<feature type="domain" description="AsmA" evidence="2">
    <location>
        <begin position="33"/>
        <end position="154"/>
    </location>
</feature>
<evidence type="ECO:0000259" key="2">
    <source>
        <dbReference type="Pfam" id="PF05170"/>
    </source>
</evidence>
<dbReference type="OrthoDB" id="5749006at2"/>
<comment type="caution">
    <text evidence="3">The sequence shown here is derived from an EMBL/GenBank/DDBJ whole genome shotgun (WGS) entry which is preliminary data.</text>
</comment>
<keyword evidence="1" id="KW-0472">Membrane</keyword>
<evidence type="ECO:0000256" key="1">
    <source>
        <dbReference type="SAM" id="Phobius"/>
    </source>
</evidence>
<dbReference type="PANTHER" id="PTHR30441:SF9">
    <property type="entry name" value="ASMA FAMILY PROTEIN YHJG"/>
    <property type="match status" value="1"/>
</dbReference>
<dbReference type="GO" id="GO:0005886">
    <property type="term" value="C:plasma membrane"/>
    <property type="evidence" value="ECO:0007669"/>
    <property type="project" value="TreeGrafter"/>
</dbReference>
<dbReference type="AlphaFoldDB" id="A0A091BEJ6"/>
<feature type="transmembrane region" description="Helical" evidence="1">
    <location>
        <begin position="33"/>
        <end position="50"/>
    </location>
</feature>
<dbReference type="Proteomes" id="UP000029385">
    <property type="component" value="Unassembled WGS sequence"/>
</dbReference>
<dbReference type="eggNOG" id="COG2982">
    <property type="taxonomic scope" value="Bacteria"/>
</dbReference>
<evidence type="ECO:0000313" key="3">
    <source>
        <dbReference type="EMBL" id="KFN42820.1"/>
    </source>
</evidence>
<dbReference type="InterPro" id="IPR052894">
    <property type="entry name" value="AsmA-related"/>
</dbReference>
<keyword evidence="1" id="KW-1133">Transmembrane helix</keyword>
<proteinExistence type="predicted"/>
<dbReference type="PATRIC" id="fig|1121015.4.peg.1846"/>
<dbReference type="InterPro" id="IPR007844">
    <property type="entry name" value="AsmA"/>
</dbReference>
<dbReference type="EMBL" id="AVCI01000007">
    <property type="protein sequence ID" value="KFN42820.1"/>
    <property type="molecule type" value="Genomic_DNA"/>
</dbReference>
<dbReference type="GO" id="GO:0090313">
    <property type="term" value="P:regulation of protein targeting to membrane"/>
    <property type="evidence" value="ECO:0007669"/>
    <property type="project" value="TreeGrafter"/>
</dbReference>
<dbReference type="RefSeq" id="WP_022969951.1">
    <property type="nucleotide sequence ID" value="NZ_ATVD01000004.1"/>
</dbReference>
<evidence type="ECO:0000313" key="4">
    <source>
        <dbReference type="Proteomes" id="UP000029385"/>
    </source>
</evidence>
<gene>
    <name evidence="3" type="ORF">N789_11865</name>
</gene>
<dbReference type="PANTHER" id="PTHR30441">
    <property type="entry name" value="DUF748 DOMAIN-CONTAINING PROTEIN"/>
    <property type="match status" value="1"/>
</dbReference>
<keyword evidence="1" id="KW-0812">Transmembrane</keyword>
<dbReference type="Pfam" id="PF05170">
    <property type="entry name" value="AsmA"/>
    <property type="match status" value="2"/>
</dbReference>
<organism evidence="3 4">
    <name type="scientific">Arenimonas oryziterrae DSM 21050 = YC6267</name>
    <dbReference type="NCBI Taxonomy" id="1121015"/>
    <lineage>
        <taxon>Bacteria</taxon>
        <taxon>Pseudomonadati</taxon>
        <taxon>Pseudomonadota</taxon>
        <taxon>Gammaproteobacteria</taxon>
        <taxon>Lysobacterales</taxon>
        <taxon>Lysobacteraceae</taxon>
        <taxon>Arenimonas</taxon>
    </lineage>
</organism>
<dbReference type="STRING" id="1121015.GCA_000420545_02349"/>
<reference evidence="3 4" key="1">
    <citation type="submission" date="2013-09" db="EMBL/GenBank/DDBJ databases">
        <title>Genome sequencing of Arenimonas oryziterrae.</title>
        <authorList>
            <person name="Chen F."/>
            <person name="Wang G."/>
        </authorList>
    </citation>
    <scope>NUCLEOTIDE SEQUENCE [LARGE SCALE GENOMIC DNA]</scope>
    <source>
        <strain evidence="3 4">YC6267</strain>
    </source>
</reference>
<keyword evidence="4" id="KW-1185">Reference proteome</keyword>
<feature type="domain" description="AsmA" evidence="2">
    <location>
        <begin position="206"/>
        <end position="559"/>
    </location>
</feature>
<name>A0A091BEJ6_9GAMM</name>
<protein>
    <recommendedName>
        <fullName evidence="2">AsmA domain-containing protein</fullName>
    </recommendedName>
</protein>
<sequence>MISRSIAALVAVSAPGTPRPTTSRDVWIRRGELLLAAILLVILAVMLFDWNMLRGPIGRRVTAATGREFRILGDLDVDLGWQPRILADRVYLANAPGAKEPRMASAERVDMTVDLRALLHGDVVLPRVTLRQPVLLLELDAKGHPNWDFDVADTKPFDWPLIRDFQVGAGRFFYRNPKTRTNVALDVHSGEPEADSRIAALLIDGKGVYGGNPFTMTGRVESPLELAHAERPYRIDLQAKAGATRATARGELIGALQLTGFDLDFGLSGPDMALLYPLIGVATPNTPPYHLRGRLRRVAHTWMYDNFKGVVGDSDLAGDASVETGGARPFLRAHLVSKNLDFDDLGGFVGAPPQTGGNETASAEQKQQAAALRASPRVLPDDEFHLEKLRNMDADVSLKAEHLHAPSLPLEAMTAHLFVDDGVLRLDPLNFSAAGGEIESRIRLDAREPVIRSSAQITARGLSLPKLFPDAKLTESSTGRIGGSIALTARGNSVARMLASSDGEVGLMMGKGQISNLLMEFAGLDIYESLKFLIGKDRTVPIRCAFADFDVDDGLMTSKRLVFDTSDTAILGEGTISLDDESLDLHLKPKPKDHSLFSLRSPLIIGGTFKDPSFRPDAKALVFRGGGALALASLAPPAALLALFETGPGKDSACEPLPQKK</sequence>